<feature type="compositionally biased region" description="Basic and acidic residues" evidence="2">
    <location>
        <begin position="149"/>
        <end position="164"/>
    </location>
</feature>
<proteinExistence type="predicted"/>
<evidence type="ECO:0000256" key="2">
    <source>
        <dbReference type="SAM" id="MobiDB-lite"/>
    </source>
</evidence>
<organism evidence="4 5">
    <name type="scientific">Pseudorhizobium tarimense</name>
    <dbReference type="NCBI Taxonomy" id="1079109"/>
    <lineage>
        <taxon>Bacteria</taxon>
        <taxon>Pseudomonadati</taxon>
        <taxon>Pseudomonadota</taxon>
        <taxon>Alphaproteobacteria</taxon>
        <taxon>Hyphomicrobiales</taxon>
        <taxon>Rhizobiaceae</taxon>
        <taxon>Rhizobium/Agrobacterium group</taxon>
        <taxon>Pseudorhizobium</taxon>
    </lineage>
</organism>
<keyword evidence="5" id="KW-1185">Reference proteome</keyword>
<comment type="caution">
    <text evidence="4">The sequence shown here is derived from an EMBL/GenBank/DDBJ whole genome shotgun (WGS) entry which is preliminary data.</text>
</comment>
<feature type="region of interest" description="Disordered" evidence="2">
    <location>
        <begin position="149"/>
        <end position="176"/>
    </location>
</feature>
<evidence type="ECO:0000313" key="5">
    <source>
        <dbReference type="Proteomes" id="UP001549031"/>
    </source>
</evidence>
<dbReference type="NCBIfam" id="TIGR01630">
    <property type="entry name" value="psiM2_ORF9"/>
    <property type="match status" value="1"/>
</dbReference>
<evidence type="ECO:0000313" key="4">
    <source>
        <dbReference type="EMBL" id="MET3585799.1"/>
    </source>
</evidence>
<gene>
    <name evidence="4" type="ORF">ABID21_001908</name>
</gene>
<feature type="region of interest" description="Disordered" evidence="2">
    <location>
        <begin position="1"/>
        <end position="22"/>
    </location>
</feature>
<sequence>MRAIREERARRQAERQRRDVEQNAERIRARCKTLAGFVAEAWPILEPKAKLVWGWPLQAMADHLEAVSRGEITRLLTNCPPGLMKSLLHSVFWPAWEWGPADLTHMRYLTSSYSQDNVMRDNTKMRRLVESEWYRSLWPEVQLRSDQNAKGKFENTRSGGREGRPFASMTGGRGDRVIIDDPHSTETAESDVERANTVRIFRESISDRVNDLERSAIVVIMQRLHENDVAGTILKLGLPYVHLCLPMEYDPKPYRSSGRIIDPTEPTRIGFVDPRTADGELLLPERFAREAVEALKVVKGSYGYAGQYQQRPTAREGGLFKRQWFEGKIIRQAPPGTRWVRHWDLAATKKTTAARTAGVKLGKAPDGSYVVGHVVTTQDEGNAVRRLIKTTAEMDGTDVMISLPQDPGQAGKVQAKDYVSMLAGWTVKADPETGDKVTRAEPFSSQCEAGNVFLVQGAWNEAYLDELCLFPGGAFKDQVDATSGAFGRLVGNRESKTTTTTVRGLY</sequence>
<dbReference type="Proteomes" id="UP001549031">
    <property type="component" value="Unassembled WGS sequence"/>
</dbReference>
<dbReference type="EMBL" id="JBEPLJ010000006">
    <property type="protein sequence ID" value="MET3585799.1"/>
    <property type="molecule type" value="Genomic_DNA"/>
</dbReference>
<evidence type="ECO:0000259" key="3">
    <source>
        <dbReference type="Pfam" id="PF17289"/>
    </source>
</evidence>
<dbReference type="InterPro" id="IPR006517">
    <property type="entry name" value="Phage_terminase_lsu-like_C"/>
</dbReference>
<dbReference type="RefSeq" id="WP_354532046.1">
    <property type="nucleotide sequence ID" value="NZ_JBEPLJ010000006.1"/>
</dbReference>
<keyword evidence="1" id="KW-1188">Viral release from host cell</keyword>
<dbReference type="InterPro" id="IPR035421">
    <property type="entry name" value="Terminase_6C"/>
</dbReference>
<dbReference type="Pfam" id="PF17289">
    <property type="entry name" value="Terminase_6C"/>
    <property type="match status" value="1"/>
</dbReference>
<accession>A0ABV2H5K5</accession>
<evidence type="ECO:0000256" key="1">
    <source>
        <dbReference type="ARBA" id="ARBA00022612"/>
    </source>
</evidence>
<reference evidence="4 5" key="1">
    <citation type="submission" date="2024-06" db="EMBL/GenBank/DDBJ databases">
        <title>Genomic Encyclopedia of Type Strains, Phase IV (KMG-IV): sequencing the most valuable type-strain genomes for metagenomic binning, comparative biology and taxonomic classification.</title>
        <authorList>
            <person name="Goeker M."/>
        </authorList>
    </citation>
    <scope>NUCLEOTIDE SEQUENCE [LARGE SCALE GENOMIC DNA]</scope>
    <source>
        <strain evidence="4 5">DSM 105042</strain>
    </source>
</reference>
<name>A0ABV2H5K5_9HYPH</name>
<feature type="domain" description="Terminase large subunit gp17-like C-terminal" evidence="3">
    <location>
        <begin position="343"/>
        <end position="485"/>
    </location>
</feature>
<protein>
    <submittedName>
        <fullName evidence="4">Phage terminase large subunit-like protein</fullName>
    </submittedName>
</protein>